<dbReference type="AlphaFoldDB" id="A0A9I9EB66"/>
<proteinExistence type="predicted"/>
<reference evidence="1" key="1">
    <citation type="submission" date="2023-03" db="UniProtKB">
        <authorList>
            <consortium name="EnsemblPlants"/>
        </authorList>
    </citation>
    <scope>IDENTIFICATION</scope>
</reference>
<protein>
    <submittedName>
        <fullName evidence="1">Uncharacterized protein</fullName>
    </submittedName>
</protein>
<dbReference type="EnsemblPlants" id="MELO3C031377.2.1">
    <property type="protein sequence ID" value="MELO3C031377.2.1"/>
    <property type="gene ID" value="MELO3C031377.2"/>
</dbReference>
<dbReference type="Gramene" id="MELO3C031377.2.1">
    <property type="protein sequence ID" value="MELO3C031377.2.1"/>
    <property type="gene ID" value="MELO3C031377.2"/>
</dbReference>
<organism evidence="1">
    <name type="scientific">Cucumis melo</name>
    <name type="common">Muskmelon</name>
    <dbReference type="NCBI Taxonomy" id="3656"/>
    <lineage>
        <taxon>Eukaryota</taxon>
        <taxon>Viridiplantae</taxon>
        <taxon>Streptophyta</taxon>
        <taxon>Embryophyta</taxon>
        <taxon>Tracheophyta</taxon>
        <taxon>Spermatophyta</taxon>
        <taxon>Magnoliopsida</taxon>
        <taxon>eudicotyledons</taxon>
        <taxon>Gunneridae</taxon>
        <taxon>Pentapetalae</taxon>
        <taxon>rosids</taxon>
        <taxon>fabids</taxon>
        <taxon>Cucurbitales</taxon>
        <taxon>Cucurbitaceae</taxon>
        <taxon>Benincaseae</taxon>
        <taxon>Cucumis</taxon>
    </lineage>
</organism>
<accession>A0A9I9EB66</accession>
<evidence type="ECO:0000313" key="1">
    <source>
        <dbReference type="EnsemblPlants" id="MELO3C031377.2.1"/>
    </source>
</evidence>
<name>A0A9I9EB66_CUCME</name>
<sequence>MVSKKQQASCNKSIKSKQQHNHINLQHLDILDYDETFKDYPWGRLSYILTYQFLKKVS</sequence>